<dbReference type="EMBL" id="CP000236">
    <property type="protein sequence ID" value="ABD44732.1"/>
    <property type="molecule type" value="Genomic_DNA"/>
</dbReference>
<proteinExistence type="predicted"/>
<accession>Q2GGC8</accession>
<dbReference type="STRING" id="205920.ECH_0700"/>
<evidence type="ECO:0000313" key="1">
    <source>
        <dbReference type="EMBL" id="ABD44732.1"/>
    </source>
</evidence>
<dbReference type="AlphaFoldDB" id="Q2GGC8"/>
<sequence>MISSIKSTIITLQNHVLPSLLITFSSSTEIFCNTVITSFTIGGTSFFFFGCLAAIPSPPTAPNFDSSCVNIPPSKSSVGTSFISRCLPTTLSPPTAPNFDSPCVNIPPSKSSVGTSFISRCLPTIPSPPTAPNSDPSIVDRTITFFLLDSKPLISCCTVKFAFNWATFAKASNSSKSLSFDAVRTLAYTNFP</sequence>
<gene>
    <name evidence="1" type="ordered locus">ECH_0700</name>
</gene>
<organism evidence="1 2">
    <name type="scientific">Ehrlichia chaffeensis (strain ATCC CRL-10679 / Arkansas)</name>
    <dbReference type="NCBI Taxonomy" id="205920"/>
    <lineage>
        <taxon>Bacteria</taxon>
        <taxon>Pseudomonadati</taxon>
        <taxon>Pseudomonadota</taxon>
        <taxon>Alphaproteobacteria</taxon>
        <taxon>Rickettsiales</taxon>
        <taxon>Anaplasmataceae</taxon>
        <taxon>Ehrlichia</taxon>
    </lineage>
</organism>
<reference evidence="1 2" key="1">
    <citation type="journal article" date="2006" name="PLoS Genet.">
        <title>Comparative genomics of emerging human ehrlichiosis agents.</title>
        <authorList>
            <person name="Dunning Hotopp J.C."/>
            <person name="Lin M."/>
            <person name="Madupu R."/>
            <person name="Crabtree J."/>
            <person name="Angiuoli S.V."/>
            <person name="Eisen J.A."/>
            <person name="Seshadri R."/>
            <person name="Ren Q."/>
            <person name="Wu M."/>
            <person name="Utterback T.R."/>
            <person name="Smith S."/>
            <person name="Lewis M."/>
            <person name="Khouri H."/>
            <person name="Zhang C."/>
            <person name="Niu H."/>
            <person name="Lin Q."/>
            <person name="Ohashi N."/>
            <person name="Zhi N."/>
            <person name="Nelson W."/>
            <person name="Brinkac L.M."/>
            <person name="Dodson R.J."/>
            <person name="Rosovitz M.J."/>
            <person name="Sundaram J."/>
            <person name="Daugherty S.C."/>
            <person name="Davidsen T."/>
            <person name="Durkin A.S."/>
            <person name="Gwinn M."/>
            <person name="Haft D.H."/>
            <person name="Selengut J.D."/>
            <person name="Sullivan S.A."/>
            <person name="Zafar N."/>
            <person name="Zhou L."/>
            <person name="Benahmed F."/>
            <person name="Forberger H."/>
            <person name="Halpin R."/>
            <person name="Mulligan S."/>
            <person name="Robinson J."/>
            <person name="White O."/>
            <person name="Rikihisa Y."/>
            <person name="Tettelin H."/>
        </authorList>
    </citation>
    <scope>NUCLEOTIDE SEQUENCE [LARGE SCALE GENOMIC DNA]</scope>
    <source>
        <strain evidence="2">ATCC CRL-10679 / Arkansas</strain>
    </source>
</reference>
<dbReference type="KEGG" id="ech:ECH_0700"/>
<protein>
    <submittedName>
        <fullName evidence="1">Uncharacterized protein</fullName>
    </submittedName>
</protein>
<keyword evidence="2" id="KW-1185">Reference proteome</keyword>
<evidence type="ECO:0000313" key="2">
    <source>
        <dbReference type="Proteomes" id="UP000008320"/>
    </source>
</evidence>
<dbReference type="Proteomes" id="UP000008320">
    <property type="component" value="Chromosome"/>
</dbReference>
<dbReference type="HOGENOM" id="CLU_1413192_0_0_5"/>
<name>Q2GGC8_EHRCR</name>